<feature type="transmembrane region" description="Helical" evidence="1">
    <location>
        <begin position="151"/>
        <end position="171"/>
    </location>
</feature>
<dbReference type="RefSeq" id="XP_001330402.1">
    <property type="nucleotide sequence ID" value="XM_001330367.1"/>
</dbReference>
<organism evidence="2 3">
    <name type="scientific">Trichomonas vaginalis (strain ATCC PRA-98 / G3)</name>
    <dbReference type="NCBI Taxonomy" id="412133"/>
    <lineage>
        <taxon>Eukaryota</taxon>
        <taxon>Metamonada</taxon>
        <taxon>Parabasalia</taxon>
        <taxon>Trichomonadida</taxon>
        <taxon>Trichomonadidae</taxon>
        <taxon>Trichomonas</taxon>
    </lineage>
</organism>
<reference evidence="2" key="1">
    <citation type="submission" date="2006-10" db="EMBL/GenBank/DDBJ databases">
        <authorList>
            <person name="Amadeo P."/>
            <person name="Zhao Q."/>
            <person name="Wortman J."/>
            <person name="Fraser-Liggett C."/>
            <person name="Carlton J."/>
        </authorList>
    </citation>
    <scope>NUCLEOTIDE SEQUENCE</scope>
    <source>
        <strain evidence="2">G3</strain>
    </source>
</reference>
<dbReference type="EMBL" id="DS113559">
    <property type="protein sequence ID" value="EAY01706.1"/>
    <property type="molecule type" value="Genomic_DNA"/>
</dbReference>
<gene>
    <name evidence="2" type="ORF">TVAG_316940</name>
</gene>
<reference evidence="2" key="2">
    <citation type="journal article" date="2007" name="Science">
        <title>Draft genome sequence of the sexually transmitted pathogen Trichomonas vaginalis.</title>
        <authorList>
            <person name="Carlton J.M."/>
            <person name="Hirt R.P."/>
            <person name="Silva J.C."/>
            <person name="Delcher A.L."/>
            <person name="Schatz M."/>
            <person name="Zhao Q."/>
            <person name="Wortman J.R."/>
            <person name="Bidwell S.L."/>
            <person name="Alsmark U.C.M."/>
            <person name="Besteiro S."/>
            <person name="Sicheritz-Ponten T."/>
            <person name="Noel C.J."/>
            <person name="Dacks J.B."/>
            <person name="Foster P.G."/>
            <person name="Simillion C."/>
            <person name="Van de Peer Y."/>
            <person name="Miranda-Saavedra D."/>
            <person name="Barton G.J."/>
            <person name="Westrop G.D."/>
            <person name="Mueller S."/>
            <person name="Dessi D."/>
            <person name="Fiori P.L."/>
            <person name="Ren Q."/>
            <person name="Paulsen I."/>
            <person name="Zhang H."/>
            <person name="Bastida-Corcuera F.D."/>
            <person name="Simoes-Barbosa A."/>
            <person name="Brown M.T."/>
            <person name="Hayes R.D."/>
            <person name="Mukherjee M."/>
            <person name="Okumura C.Y."/>
            <person name="Schneider R."/>
            <person name="Smith A.J."/>
            <person name="Vanacova S."/>
            <person name="Villalvazo M."/>
            <person name="Haas B.J."/>
            <person name="Pertea M."/>
            <person name="Feldblyum T.V."/>
            <person name="Utterback T.R."/>
            <person name="Shu C.L."/>
            <person name="Osoegawa K."/>
            <person name="de Jong P.J."/>
            <person name="Hrdy I."/>
            <person name="Horvathova L."/>
            <person name="Zubacova Z."/>
            <person name="Dolezal P."/>
            <person name="Malik S.B."/>
            <person name="Logsdon J.M. Jr."/>
            <person name="Henze K."/>
            <person name="Gupta A."/>
            <person name="Wang C.C."/>
            <person name="Dunne R.L."/>
            <person name="Upcroft J.A."/>
            <person name="Upcroft P."/>
            <person name="White O."/>
            <person name="Salzberg S.L."/>
            <person name="Tang P."/>
            <person name="Chiu C.-H."/>
            <person name="Lee Y.-S."/>
            <person name="Embley T.M."/>
            <person name="Coombs G.H."/>
            <person name="Mottram J.C."/>
            <person name="Tachezy J."/>
            <person name="Fraser-Liggett C.M."/>
            <person name="Johnson P.J."/>
        </authorList>
    </citation>
    <scope>NUCLEOTIDE SEQUENCE [LARGE SCALE GENOMIC DNA]</scope>
    <source>
        <strain evidence="2">G3</strain>
    </source>
</reference>
<name>A2F071_TRIV3</name>
<dbReference type="KEGG" id="tva:4759533"/>
<dbReference type="VEuPathDB" id="TrichDB:TVAGG3_0985640"/>
<evidence type="ECO:0000313" key="2">
    <source>
        <dbReference type="EMBL" id="EAY01706.1"/>
    </source>
</evidence>
<dbReference type="VEuPathDB" id="TrichDB:TVAG_316940"/>
<sequence length="278" mass="31673">MLKNTENGYPPHFFVWLGTFVCPFLLNIAVILFICFIYSSSAAEHSTRNIICYTTICVHYVIGMIFFGIFIFTTNIIETIADNYVLGLFAAICMTIGYPLYYLFTLPFIVYYLILAIGTPYQLWEKMTKGNCCSCLSLSDSNHAGIMVLKGLYIGLGFFLFLILYIIVFIISIPLLYIFLFPLGFGPFGCCLHQYILERMETIDRLWHLMNTCGRMEIQAHAFGQCLAMIILAAVALGLVGVLIWYHLLLLIVAILCFLLCFYPAVFPWVSWSSKQMV</sequence>
<keyword evidence="1" id="KW-1133">Transmembrane helix</keyword>
<keyword evidence="1" id="KW-0812">Transmembrane</keyword>
<evidence type="ECO:0000313" key="3">
    <source>
        <dbReference type="Proteomes" id="UP000001542"/>
    </source>
</evidence>
<evidence type="ECO:0000256" key="1">
    <source>
        <dbReference type="SAM" id="Phobius"/>
    </source>
</evidence>
<feature type="transmembrane region" description="Helical" evidence="1">
    <location>
        <begin position="84"/>
        <end position="117"/>
    </location>
</feature>
<feature type="transmembrane region" description="Helical" evidence="1">
    <location>
        <begin position="177"/>
        <end position="197"/>
    </location>
</feature>
<dbReference type="Proteomes" id="UP000001542">
    <property type="component" value="Unassembled WGS sequence"/>
</dbReference>
<protein>
    <submittedName>
        <fullName evidence="2">Uncharacterized protein</fullName>
    </submittedName>
</protein>
<dbReference type="AlphaFoldDB" id="A2F071"/>
<keyword evidence="3" id="KW-1185">Reference proteome</keyword>
<feature type="transmembrane region" description="Helical" evidence="1">
    <location>
        <begin position="245"/>
        <end position="270"/>
    </location>
</feature>
<proteinExistence type="predicted"/>
<accession>A2F071</accession>
<keyword evidence="1" id="KW-0472">Membrane</keyword>
<feature type="transmembrane region" description="Helical" evidence="1">
    <location>
        <begin position="13"/>
        <end position="38"/>
    </location>
</feature>
<dbReference type="InParanoid" id="A2F071"/>
<feature type="transmembrane region" description="Helical" evidence="1">
    <location>
        <begin position="50"/>
        <end position="72"/>
    </location>
</feature>
<feature type="transmembrane region" description="Helical" evidence="1">
    <location>
        <begin position="218"/>
        <end position="239"/>
    </location>
</feature>